<sequence length="175" mass="18201">MARGWDVGSKMQPWRQGHGDGATGSGRQGRGHRVSAAGWERQGRGYGVRLAGAWRAAWKCNCGNEGVGMGPREGGTGQGCRVGLVGRGPQGRGHGLGAVGQGPRDWVDEVGIDGIKAAAGMAKAQARGCGMLEHREGRTIGKEVLGRGEPSGRRHQQGKKSWEGGGIGERGITGR</sequence>
<dbReference type="InParanoid" id="A0A6I9S8Y7"/>
<proteinExistence type="predicted"/>
<feature type="region of interest" description="Disordered" evidence="1">
    <location>
        <begin position="142"/>
        <end position="175"/>
    </location>
</feature>
<dbReference type="RefSeq" id="XP_010935384.1">
    <property type="nucleotide sequence ID" value="XM_010937082.1"/>
</dbReference>
<evidence type="ECO:0000313" key="2">
    <source>
        <dbReference type="Proteomes" id="UP000504607"/>
    </source>
</evidence>
<feature type="compositionally biased region" description="Gly residues" evidence="1">
    <location>
        <begin position="19"/>
        <end position="28"/>
    </location>
</feature>
<dbReference type="AlphaFoldDB" id="A0A6I9S8Y7"/>
<protein>
    <submittedName>
        <fullName evidence="3">Spidroin-1-like</fullName>
    </submittedName>
</protein>
<feature type="region of interest" description="Disordered" evidence="1">
    <location>
        <begin position="1"/>
        <end position="36"/>
    </location>
</feature>
<reference evidence="3" key="1">
    <citation type="submission" date="2025-08" db="UniProtKB">
        <authorList>
            <consortium name="RefSeq"/>
        </authorList>
    </citation>
    <scope>IDENTIFICATION</scope>
</reference>
<dbReference type="Proteomes" id="UP000504607">
    <property type="component" value="Chromosome 12"/>
</dbReference>
<name>A0A6I9S8Y7_ELAGV</name>
<organism evidence="2 3">
    <name type="scientific">Elaeis guineensis var. tenera</name>
    <name type="common">Oil palm</name>
    <dbReference type="NCBI Taxonomy" id="51953"/>
    <lineage>
        <taxon>Eukaryota</taxon>
        <taxon>Viridiplantae</taxon>
        <taxon>Streptophyta</taxon>
        <taxon>Embryophyta</taxon>
        <taxon>Tracheophyta</taxon>
        <taxon>Spermatophyta</taxon>
        <taxon>Magnoliopsida</taxon>
        <taxon>Liliopsida</taxon>
        <taxon>Arecaceae</taxon>
        <taxon>Arecoideae</taxon>
        <taxon>Cocoseae</taxon>
        <taxon>Elaeidinae</taxon>
        <taxon>Elaeis</taxon>
    </lineage>
</organism>
<accession>A0A6I9S8Y7</accession>
<gene>
    <name evidence="3" type="primary">LOC105055305</name>
</gene>
<evidence type="ECO:0000313" key="3">
    <source>
        <dbReference type="RefSeq" id="XP_010935384.1"/>
    </source>
</evidence>
<feature type="compositionally biased region" description="Gly residues" evidence="1">
    <location>
        <begin position="163"/>
        <end position="175"/>
    </location>
</feature>
<evidence type="ECO:0000256" key="1">
    <source>
        <dbReference type="SAM" id="MobiDB-lite"/>
    </source>
</evidence>
<feature type="compositionally biased region" description="Basic and acidic residues" evidence="1">
    <location>
        <begin position="142"/>
        <end position="152"/>
    </location>
</feature>
<keyword evidence="2" id="KW-1185">Reference proteome</keyword>